<organism evidence="1 2">
    <name type="scientific">Burkholderia mayonis</name>
    <dbReference type="NCBI Taxonomy" id="1385591"/>
    <lineage>
        <taxon>Bacteria</taxon>
        <taxon>Pseudomonadati</taxon>
        <taxon>Pseudomonadota</taxon>
        <taxon>Betaproteobacteria</taxon>
        <taxon>Burkholderiales</taxon>
        <taxon>Burkholderiaceae</taxon>
        <taxon>Burkholderia</taxon>
        <taxon>pseudomallei group</taxon>
    </lineage>
</organism>
<protein>
    <submittedName>
        <fullName evidence="1">Uncharacterized protein</fullName>
    </submittedName>
</protein>
<reference evidence="1 2" key="1">
    <citation type="submission" date="2015-12" db="EMBL/GenBank/DDBJ databases">
        <title>Diversity of Burkholderia near neighbor genomes.</title>
        <authorList>
            <person name="Sahl J."/>
            <person name="Wagner D."/>
            <person name="Keim P."/>
        </authorList>
    </citation>
    <scope>NUCLEOTIDE SEQUENCE [LARGE SCALE GENOMIC DNA]</scope>
    <source>
        <strain evidence="1 2">BDU8</strain>
    </source>
</reference>
<dbReference type="EMBL" id="CP013389">
    <property type="protein sequence ID" value="AOJ10034.1"/>
    <property type="molecule type" value="Genomic_DNA"/>
</dbReference>
<dbReference type="Proteomes" id="UP000067711">
    <property type="component" value="Chromosome 1"/>
</dbReference>
<gene>
    <name evidence="1" type="ORF">WS71_22570</name>
</gene>
<dbReference type="Pfam" id="PF24751">
    <property type="entry name" value="DUF7696"/>
    <property type="match status" value="1"/>
</dbReference>
<evidence type="ECO:0000313" key="2">
    <source>
        <dbReference type="Proteomes" id="UP000067711"/>
    </source>
</evidence>
<name>A0A1B4G289_9BURK</name>
<dbReference type="AlphaFoldDB" id="A0A1B4G289"/>
<accession>A0A1B4G289</accession>
<dbReference type="RefSeq" id="WP_066493912.1">
    <property type="nucleotide sequence ID" value="NZ_CP013389.1"/>
</dbReference>
<proteinExistence type="predicted"/>
<dbReference type="InterPro" id="IPR056113">
    <property type="entry name" value="DUF7696"/>
</dbReference>
<evidence type="ECO:0000313" key="1">
    <source>
        <dbReference type="EMBL" id="AOJ10034.1"/>
    </source>
</evidence>
<sequence>MLPNRLDSRIADVISQTIAEERSATDTTSPAWRARCEVAQVAMFTDSDRQLFLSSIANRRGEAAANALEQSADALRTQAIFKLARKPS</sequence>